<reference evidence="1 2" key="1">
    <citation type="journal article" date="2012" name="Appl. Environ. Microbiol.">
        <title>Short-read sequencing for genomic analysis of the brown rot fungus Fibroporia radiculosa.</title>
        <authorList>
            <person name="Tang J.D."/>
            <person name="Perkins A.D."/>
            <person name="Sonstegard T.S."/>
            <person name="Schroeder S.G."/>
            <person name="Burgess S.C."/>
            <person name="Diehl S.V."/>
        </authorList>
    </citation>
    <scope>NUCLEOTIDE SEQUENCE [LARGE SCALE GENOMIC DNA]</scope>
    <source>
        <strain evidence="1 2">TFFH 294</strain>
    </source>
</reference>
<protein>
    <submittedName>
        <fullName evidence="1">Uncharacterized protein</fullName>
    </submittedName>
</protein>
<dbReference type="InParanoid" id="J4H536"/>
<dbReference type="AlphaFoldDB" id="J4H536"/>
<keyword evidence="2" id="KW-1185">Reference proteome</keyword>
<dbReference type="Proteomes" id="UP000006352">
    <property type="component" value="Unassembled WGS sequence"/>
</dbReference>
<sequence>MLSIRAPRSFAKKEKRPSLLKLKPKSPIKSYADAVRGEEEQGLVWINPTSVGTDASGNCILCESFNPCFKCMASCSTPVRPGYEPPHAFHLGTILDPLWIDGPCVGFGHRPWLCPPGSWGKKTNMDVFKDPAARQVPWVRLLERSTCKLRNGVSSGPSSYPRSNRLQNAEDSAIPSLTFSSSLDSGSPSIPAVLNNLSELHAKMGEEDAPCIVYATGNVDQQTILGTPLLREKRAYHTFAEFERRESTHLVRLAAIWATVPPGLKKPTLKLSDIDS</sequence>
<proteinExistence type="predicted"/>
<dbReference type="GeneID" id="24100965"/>
<organism evidence="1 2">
    <name type="scientific">Fibroporia radiculosa</name>
    <dbReference type="NCBI Taxonomy" id="599839"/>
    <lineage>
        <taxon>Eukaryota</taxon>
        <taxon>Fungi</taxon>
        <taxon>Dikarya</taxon>
        <taxon>Basidiomycota</taxon>
        <taxon>Agaricomycotina</taxon>
        <taxon>Agaricomycetes</taxon>
        <taxon>Polyporales</taxon>
        <taxon>Fibroporiaceae</taxon>
        <taxon>Fibroporia</taxon>
    </lineage>
</organism>
<name>J4H536_9APHY</name>
<evidence type="ECO:0000313" key="2">
    <source>
        <dbReference type="Proteomes" id="UP000006352"/>
    </source>
</evidence>
<gene>
    <name evidence="1" type="ORF">FIBRA_08301</name>
</gene>
<dbReference type="HOGENOM" id="CLU_1008437_0_0_1"/>
<evidence type="ECO:0000313" key="1">
    <source>
        <dbReference type="EMBL" id="CCM06054.1"/>
    </source>
</evidence>
<dbReference type="EMBL" id="HE797222">
    <property type="protein sequence ID" value="CCM06054.1"/>
    <property type="molecule type" value="Genomic_DNA"/>
</dbReference>
<dbReference type="RefSeq" id="XP_012185337.1">
    <property type="nucleotide sequence ID" value="XM_012329947.1"/>
</dbReference>
<accession>J4H536</accession>